<comment type="caution">
    <text evidence="9">The sequence shown here is derived from an EMBL/GenBank/DDBJ whole genome shotgun (WGS) entry which is preliminary data.</text>
</comment>
<organism evidence="9 10">
    <name type="scientific">Mycena pura</name>
    <dbReference type="NCBI Taxonomy" id="153505"/>
    <lineage>
        <taxon>Eukaryota</taxon>
        <taxon>Fungi</taxon>
        <taxon>Dikarya</taxon>
        <taxon>Basidiomycota</taxon>
        <taxon>Agaricomycotina</taxon>
        <taxon>Agaricomycetes</taxon>
        <taxon>Agaricomycetidae</taxon>
        <taxon>Agaricales</taxon>
        <taxon>Marasmiineae</taxon>
        <taxon>Mycenaceae</taxon>
        <taxon>Mycena</taxon>
    </lineage>
</organism>
<evidence type="ECO:0000256" key="7">
    <source>
        <dbReference type="PIRSR" id="PIRSR601765-1"/>
    </source>
</evidence>
<protein>
    <recommendedName>
        <fullName evidence="2 8">Carbonic anhydrase</fullName>
        <ecNumber evidence="2 8">4.2.1.1</ecNumber>
    </recommendedName>
    <alternativeName>
        <fullName evidence="8">Carbonate dehydratase</fullName>
    </alternativeName>
</protein>
<dbReference type="SMART" id="SM00947">
    <property type="entry name" value="Pro_CA"/>
    <property type="match status" value="1"/>
</dbReference>
<dbReference type="PROSITE" id="PS00705">
    <property type="entry name" value="PROK_CO2_ANHYDRASE_2"/>
    <property type="match status" value="1"/>
</dbReference>
<feature type="binding site" evidence="7">
    <location>
        <position position="45"/>
    </location>
    <ligand>
        <name>Zn(2+)</name>
        <dbReference type="ChEBI" id="CHEBI:29105"/>
    </ligand>
</feature>
<accession>A0AAD6YC48</accession>
<dbReference type="AlphaFoldDB" id="A0AAD6YC48"/>
<dbReference type="Gene3D" id="3.40.1050.10">
    <property type="entry name" value="Carbonic anhydrase"/>
    <property type="match status" value="1"/>
</dbReference>
<dbReference type="InterPro" id="IPR015892">
    <property type="entry name" value="Carbonic_anhydrase_CS"/>
</dbReference>
<dbReference type="GO" id="GO:0015976">
    <property type="term" value="P:carbon utilization"/>
    <property type="evidence" value="ECO:0007669"/>
    <property type="project" value="InterPro"/>
</dbReference>
<keyword evidence="5 8" id="KW-0456">Lyase</keyword>
<comment type="function">
    <text evidence="8">Reversible hydration of carbon dioxide.</text>
</comment>
<dbReference type="EMBL" id="JARJCW010000027">
    <property type="protein sequence ID" value="KAJ7210878.1"/>
    <property type="molecule type" value="Genomic_DNA"/>
</dbReference>
<sequence length="206" mass="23034">MSVHPNAHELRASNATWAAKILASDPKFFERLAQGQQPKVLWIGCSDSREPETTICNGIPGDIFTHRNIANMVPPGVDCVESVIEYAVNVVGVQDIVVAGHTKCGGVEAAWLASREPGTPRNTPVERWLVPLIELSRELRLNTLPLDRKEDAVRALTEENVRRQLDNIRHLPFIHGALHRLSFHPWVFHLERGVLVDITLVRVDDA</sequence>
<feature type="binding site" evidence="7">
    <location>
        <position position="101"/>
    </location>
    <ligand>
        <name>Zn(2+)</name>
        <dbReference type="ChEBI" id="CHEBI:29105"/>
    </ligand>
</feature>
<dbReference type="Proteomes" id="UP001219525">
    <property type="component" value="Unassembled WGS sequence"/>
</dbReference>
<comment type="catalytic activity">
    <reaction evidence="6 8">
        <text>hydrogencarbonate + H(+) = CO2 + H2O</text>
        <dbReference type="Rhea" id="RHEA:10748"/>
        <dbReference type="ChEBI" id="CHEBI:15377"/>
        <dbReference type="ChEBI" id="CHEBI:15378"/>
        <dbReference type="ChEBI" id="CHEBI:16526"/>
        <dbReference type="ChEBI" id="CHEBI:17544"/>
        <dbReference type="EC" id="4.2.1.1"/>
    </reaction>
</comment>
<evidence type="ECO:0000256" key="4">
    <source>
        <dbReference type="ARBA" id="ARBA00022833"/>
    </source>
</evidence>
<proteinExistence type="inferred from homology"/>
<evidence type="ECO:0000256" key="6">
    <source>
        <dbReference type="ARBA" id="ARBA00048348"/>
    </source>
</evidence>
<comment type="cofactor">
    <cofactor evidence="7">
        <name>Zn(2+)</name>
        <dbReference type="ChEBI" id="CHEBI:29105"/>
    </cofactor>
    <text evidence="7">Binds 1 zinc ion per subunit.</text>
</comment>
<dbReference type="InterPro" id="IPR036874">
    <property type="entry name" value="Carbonic_anhydrase_sf"/>
</dbReference>
<reference evidence="9" key="1">
    <citation type="submission" date="2023-03" db="EMBL/GenBank/DDBJ databases">
        <title>Massive genome expansion in bonnet fungi (Mycena s.s.) driven by repeated elements and novel gene families across ecological guilds.</title>
        <authorList>
            <consortium name="Lawrence Berkeley National Laboratory"/>
            <person name="Harder C.B."/>
            <person name="Miyauchi S."/>
            <person name="Viragh M."/>
            <person name="Kuo A."/>
            <person name="Thoen E."/>
            <person name="Andreopoulos B."/>
            <person name="Lu D."/>
            <person name="Skrede I."/>
            <person name="Drula E."/>
            <person name="Henrissat B."/>
            <person name="Morin E."/>
            <person name="Kohler A."/>
            <person name="Barry K."/>
            <person name="LaButti K."/>
            <person name="Morin E."/>
            <person name="Salamov A."/>
            <person name="Lipzen A."/>
            <person name="Mereny Z."/>
            <person name="Hegedus B."/>
            <person name="Baldrian P."/>
            <person name="Stursova M."/>
            <person name="Weitz H."/>
            <person name="Taylor A."/>
            <person name="Grigoriev I.V."/>
            <person name="Nagy L.G."/>
            <person name="Martin F."/>
            <person name="Kauserud H."/>
        </authorList>
    </citation>
    <scope>NUCLEOTIDE SEQUENCE</scope>
    <source>
        <strain evidence="9">9144</strain>
    </source>
</reference>
<evidence type="ECO:0000256" key="8">
    <source>
        <dbReference type="RuleBase" id="RU003956"/>
    </source>
</evidence>
<keyword evidence="10" id="KW-1185">Reference proteome</keyword>
<dbReference type="EC" id="4.2.1.1" evidence="2 8"/>
<dbReference type="GO" id="GO:0034599">
    <property type="term" value="P:cellular response to oxidative stress"/>
    <property type="evidence" value="ECO:0007669"/>
    <property type="project" value="TreeGrafter"/>
</dbReference>
<feature type="binding site" evidence="7">
    <location>
        <position position="104"/>
    </location>
    <ligand>
        <name>Zn(2+)</name>
        <dbReference type="ChEBI" id="CHEBI:29105"/>
    </ligand>
</feature>
<evidence type="ECO:0000256" key="5">
    <source>
        <dbReference type="ARBA" id="ARBA00023239"/>
    </source>
</evidence>
<keyword evidence="3 7" id="KW-0479">Metal-binding</keyword>
<dbReference type="GO" id="GO:0008270">
    <property type="term" value="F:zinc ion binding"/>
    <property type="evidence" value="ECO:0007669"/>
    <property type="project" value="UniProtKB-UniRule"/>
</dbReference>
<dbReference type="GO" id="GO:0071244">
    <property type="term" value="P:cellular response to carbon dioxide"/>
    <property type="evidence" value="ECO:0007669"/>
    <property type="project" value="TreeGrafter"/>
</dbReference>
<comment type="similarity">
    <text evidence="1 8">Belongs to the beta-class carbonic anhydrase family.</text>
</comment>
<dbReference type="SUPFAM" id="SSF53056">
    <property type="entry name" value="beta-carbonic anhydrase, cab"/>
    <property type="match status" value="1"/>
</dbReference>
<dbReference type="InterPro" id="IPR001765">
    <property type="entry name" value="Carbonic_anhydrase"/>
</dbReference>
<keyword evidence="4 7" id="KW-0862">Zinc</keyword>
<evidence type="ECO:0000256" key="1">
    <source>
        <dbReference type="ARBA" id="ARBA00006217"/>
    </source>
</evidence>
<feature type="binding site" evidence="7">
    <location>
        <position position="47"/>
    </location>
    <ligand>
        <name>Zn(2+)</name>
        <dbReference type="ChEBI" id="CHEBI:29105"/>
    </ligand>
</feature>
<dbReference type="GO" id="GO:0004089">
    <property type="term" value="F:carbonate dehydratase activity"/>
    <property type="evidence" value="ECO:0007669"/>
    <property type="project" value="UniProtKB-UniRule"/>
</dbReference>
<evidence type="ECO:0000256" key="2">
    <source>
        <dbReference type="ARBA" id="ARBA00012925"/>
    </source>
</evidence>
<evidence type="ECO:0000313" key="9">
    <source>
        <dbReference type="EMBL" id="KAJ7210878.1"/>
    </source>
</evidence>
<evidence type="ECO:0000313" key="10">
    <source>
        <dbReference type="Proteomes" id="UP001219525"/>
    </source>
</evidence>
<dbReference type="Pfam" id="PF00484">
    <property type="entry name" value="Pro_CA"/>
    <property type="match status" value="1"/>
</dbReference>
<evidence type="ECO:0000256" key="3">
    <source>
        <dbReference type="ARBA" id="ARBA00022723"/>
    </source>
</evidence>
<dbReference type="PANTHER" id="PTHR11002">
    <property type="entry name" value="CARBONIC ANHYDRASE"/>
    <property type="match status" value="1"/>
</dbReference>
<dbReference type="PANTHER" id="PTHR11002:SF76">
    <property type="entry name" value="CARBONIC ANHYDRASE"/>
    <property type="match status" value="1"/>
</dbReference>
<gene>
    <name evidence="9" type="ORF">GGX14DRAFT_450400</name>
</gene>
<name>A0AAD6YC48_9AGAR</name>